<dbReference type="PANTHER" id="PTHR33596">
    <property type="entry name" value="COLD-REGULATED 413 PLASMA MEMBRANE PROTEIN 2"/>
    <property type="match status" value="1"/>
</dbReference>
<feature type="transmembrane region" description="Helical" evidence="6">
    <location>
        <begin position="136"/>
        <end position="154"/>
    </location>
</feature>
<evidence type="ECO:0000256" key="3">
    <source>
        <dbReference type="ARBA" id="ARBA00022692"/>
    </source>
</evidence>
<name>A0AAP0E812_9MAGN</name>
<dbReference type="EMBL" id="JBBNAG010000012">
    <property type="protein sequence ID" value="KAK9088309.1"/>
    <property type="molecule type" value="Genomic_DNA"/>
</dbReference>
<organism evidence="7 8">
    <name type="scientific">Stephania cephalantha</name>
    <dbReference type="NCBI Taxonomy" id="152367"/>
    <lineage>
        <taxon>Eukaryota</taxon>
        <taxon>Viridiplantae</taxon>
        <taxon>Streptophyta</taxon>
        <taxon>Embryophyta</taxon>
        <taxon>Tracheophyta</taxon>
        <taxon>Spermatophyta</taxon>
        <taxon>Magnoliopsida</taxon>
        <taxon>Ranunculales</taxon>
        <taxon>Menispermaceae</taxon>
        <taxon>Menispermoideae</taxon>
        <taxon>Cissampelideae</taxon>
        <taxon>Stephania</taxon>
    </lineage>
</organism>
<proteinExistence type="inferred from homology"/>
<dbReference type="GO" id="GO:0016020">
    <property type="term" value="C:membrane"/>
    <property type="evidence" value="ECO:0007669"/>
    <property type="project" value="UniProtKB-SubCell"/>
</dbReference>
<evidence type="ECO:0000256" key="2">
    <source>
        <dbReference type="ARBA" id="ARBA00005852"/>
    </source>
</evidence>
<dbReference type="Proteomes" id="UP001419268">
    <property type="component" value="Unassembled WGS sequence"/>
</dbReference>
<evidence type="ECO:0000256" key="5">
    <source>
        <dbReference type="ARBA" id="ARBA00023136"/>
    </source>
</evidence>
<evidence type="ECO:0000256" key="1">
    <source>
        <dbReference type="ARBA" id="ARBA00004141"/>
    </source>
</evidence>
<keyword evidence="4 6" id="KW-1133">Transmembrane helix</keyword>
<protein>
    <submittedName>
        <fullName evidence="7">Uncharacterized protein</fullName>
    </submittedName>
</protein>
<dbReference type="PANTHER" id="PTHR33596:SF17">
    <property type="entry name" value="COLD-REGULATED 413 INNER MEMBRANE PROTEIN 1, CHLOROPLASTIC-RELATED"/>
    <property type="match status" value="1"/>
</dbReference>
<keyword evidence="8" id="KW-1185">Reference proteome</keyword>
<dbReference type="AlphaFoldDB" id="A0AAP0E812"/>
<keyword evidence="5 6" id="KW-0472">Membrane</keyword>
<evidence type="ECO:0000256" key="6">
    <source>
        <dbReference type="SAM" id="Phobius"/>
    </source>
</evidence>
<gene>
    <name evidence="7" type="ORF">Scep_027391</name>
</gene>
<evidence type="ECO:0000313" key="8">
    <source>
        <dbReference type="Proteomes" id="UP001419268"/>
    </source>
</evidence>
<accession>A0AAP0E812</accession>
<reference evidence="7 8" key="1">
    <citation type="submission" date="2024-01" db="EMBL/GenBank/DDBJ databases">
        <title>Genome assemblies of Stephania.</title>
        <authorList>
            <person name="Yang L."/>
        </authorList>
    </citation>
    <scope>NUCLEOTIDE SEQUENCE [LARGE SCALE GENOMIC DNA]</scope>
    <source>
        <strain evidence="7">JXDWG</strain>
        <tissue evidence="7">Leaf</tissue>
    </source>
</reference>
<dbReference type="Pfam" id="PF05562">
    <property type="entry name" value="WCOR413"/>
    <property type="match status" value="1"/>
</dbReference>
<dbReference type="InterPro" id="IPR008892">
    <property type="entry name" value="COR413"/>
</dbReference>
<keyword evidence="3 6" id="KW-0812">Transmembrane</keyword>
<sequence>MSSALSLSGPRLVLIAKTSNQSRHSFFVSRNPNSSLSLTTMIPKMRRRGRRGGLGGGAVCSAILAPSNLRWISAVSSAVLMLSKGTAIQKSFLVPLFALQAPASIVSWVKGEYGAWTAFFALLVRLFYFIPGELELPFMAILLLIVAPYQVMSLRSRNSRWCSNFSGDSCIFGFPTFLTFGKFAKSI</sequence>
<comment type="caution">
    <text evidence="7">The sequence shown here is derived from an EMBL/GenBank/DDBJ whole genome shotgun (WGS) entry which is preliminary data.</text>
</comment>
<evidence type="ECO:0000313" key="7">
    <source>
        <dbReference type="EMBL" id="KAK9088309.1"/>
    </source>
</evidence>
<comment type="similarity">
    <text evidence="2">Belongs to the Cold-regulated 413 protein family.</text>
</comment>
<evidence type="ECO:0000256" key="4">
    <source>
        <dbReference type="ARBA" id="ARBA00022989"/>
    </source>
</evidence>
<comment type="subcellular location">
    <subcellularLocation>
        <location evidence="1">Membrane</location>
        <topology evidence="1">Multi-pass membrane protein</topology>
    </subcellularLocation>
</comment>